<reference evidence="1 2" key="1">
    <citation type="submission" date="2017-07" db="EMBL/GenBank/DDBJ databases">
        <title>Sandarakinorhabdus cyanobacteriorum sp. nov., a novel bacterium isolated from cyanobacterial aggregates in a eutrophic lake.</title>
        <authorList>
            <person name="Cai H."/>
        </authorList>
    </citation>
    <scope>NUCLEOTIDE SEQUENCE [LARGE SCALE GENOMIC DNA]</scope>
    <source>
        <strain evidence="1 2">TH057</strain>
    </source>
</reference>
<name>A0A255YS74_9SPHN</name>
<evidence type="ECO:0000313" key="2">
    <source>
        <dbReference type="Proteomes" id="UP000216991"/>
    </source>
</evidence>
<keyword evidence="2" id="KW-1185">Reference proteome</keyword>
<evidence type="ECO:0000313" key="1">
    <source>
        <dbReference type="EMBL" id="OYQ32041.1"/>
    </source>
</evidence>
<protein>
    <submittedName>
        <fullName evidence="1">Uncharacterized protein</fullName>
    </submittedName>
</protein>
<sequence>MRGCTLGLRAQRGGPVFVALAGPALLAAGVIACDDDDGPYGQARQMPETAARAFVAAVAASQQAWAQAGLAELIDRFGLPARVALIANRATWVTDLLAHARGWADHVPVVEALAVRAATRAAILALGLPLAEPDETTLAGRLAAEADWLRGLGQGQRPWTRKEKLAALAAAG</sequence>
<organism evidence="1 2">
    <name type="scientific">Sandarakinorhabdus cyanobacteriorum</name>
    <dbReference type="NCBI Taxonomy" id="1981098"/>
    <lineage>
        <taxon>Bacteria</taxon>
        <taxon>Pseudomonadati</taxon>
        <taxon>Pseudomonadota</taxon>
        <taxon>Alphaproteobacteria</taxon>
        <taxon>Sphingomonadales</taxon>
        <taxon>Sphingosinicellaceae</taxon>
        <taxon>Sandarakinorhabdus</taxon>
    </lineage>
</organism>
<comment type="caution">
    <text evidence="1">The sequence shown here is derived from an EMBL/GenBank/DDBJ whole genome shotgun (WGS) entry which is preliminary data.</text>
</comment>
<dbReference type="Proteomes" id="UP000216991">
    <property type="component" value="Unassembled WGS sequence"/>
</dbReference>
<dbReference type="EMBL" id="NOXT01000082">
    <property type="protein sequence ID" value="OYQ32041.1"/>
    <property type="molecule type" value="Genomic_DNA"/>
</dbReference>
<dbReference type="AlphaFoldDB" id="A0A255YS74"/>
<proteinExistence type="predicted"/>
<gene>
    <name evidence="1" type="ORF">CHU93_03845</name>
</gene>
<dbReference type="PROSITE" id="PS51257">
    <property type="entry name" value="PROKAR_LIPOPROTEIN"/>
    <property type="match status" value="1"/>
</dbReference>
<accession>A0A255YS74</accession>